<evidence type="ECO:0000256" key="3">
    <source>
        <dbReference type="SAM" id="Phobius"/>
    </source>
</evidence>
<dbReference type="Proteomes" id="UP000887563">
    <property type="component" value="Unplaced"/>
</dbReference>
<comment type="similarity">
    <text evidence="1">Belongs to the type-B carboxylesterase/lipase family.</text>
</comment>
<sequence length="730" mass="82987">MIFIFILFISLVNSQIIEPPTRNVDLWDLFGTSTTKRDGLKHTREEVIVRLSIGELVGQKVIIPNLPWTATQDPNEQIPPDRNIPEPNPLPPNNNVTIFTFLGVPYAEPPLGERRFKAPQQLIHLPGDSPFVAFTLPPVCAQDVETRPTLFINSPYPYQSSEDCLYLNIYTPALKFSSTAENALPTIVFFHGGNFQTGSANDWPGHVLASRGIVVVNVNYRLGPFGFMSLGDERGNYGLQDQRAALNWVRQHIYGFGGDPNAVTIVGHDSGAVSAGIHMLSPLSRTMSGAEVSYHSTIGKPALAFNNTIKLGRYLGCVHPVASEVWSCILTRSTDDIVQAVSPTSVPSIPIEFNRYLFLPTVDGKELTAHPLWLLNNVKISNPFTVPYLTGLNKEDGIEAILEDRTLGEFTDFLQITHLYMKSWITEYAFRHNYTMNREAIIEAIESFYTYWPDPSDVWNIRQRFIELITDTFYVQPISQSAHLHSESGSRTWMYVNSYNFSAQREALGVLPSPLFPSWTGSCHECDLYLLFGFPFMPQHLLPPQLASVEWLQVDRNASQLFSSFIRQFVKYSDPNLPLDGSWSAHQPRAHWFLQFNYSSGQSLQSPGILKKDYRFEEVAFWNNYLPALVNYMTTTFPPEEGSVRNELTLFKGLFAFCLIFGIILIVITLSLGYNVCTRDLQIIEENRTRENWKNTRRLTSPPFIERREEFERVQKNRGWIRNRPVIPSP</sequence>
<dbReference type="AlphaFoldDB" id="A0A914L4R8"/>
<feature type="transmembrane region" description="Helical" evidence="3">
    <location>
        <begin position="654"/>
        <end position="674"/>
    </location>
</feature>
<keyword evidence="3" id="KW-0812">Transmembrane</keyword>
<evidence type="ECO:0000259" key="4">
    <source>
        <dbReference type="Pfam" id="PF00135"/>
    </source>
</evidence>
<dbReference type="PROSITE" id="PS00941">
    <property type="entry name" value="CARBOXYLESTERASE_B_2"/>
    <property type="match status" value="1"/>
</dbReference>
<organism evidence="5 6">
    <name type="scientific">Meloidogyne incognita</name>
    <name type="common">Southern root-knot nematode worm</name>
    <name type="synonym">Oxyuris incognita</name>
    <dbReference type="NCBI Taxonomy" id="6306"/>
    <lineage>
        <taxon>Eukaryota</taxon>
        <taxon>Metazoa</taxon>
        <taxon>Ecdysozoa</taxon>
        <taxon>Nematoda</taxon>
        <taxon>Chromadorea</taxon>
        <taxon>Rhabditida</taxon>
        <taxon>Tylenchina</taxon>
        <taxon>Tylenchomorpha</taxon>
        <taxon>Tylenchoidea</taxon>
        <taxon>Meloidogynidae</taxon>
        <taxon>Meloidogyninae</taxon>
        <taxon>Meloidogyne</taxon>
        <taxon>Meloidogyne incognita group</taxon>
    </lineage>
</organism>
<reference evidence="6" key="1">
    <citation type="submission" date="2022-11" db="UniProtKB">
        <authorList>
            <consortium name="WormBaseParasite"/>
        </authorList>
    </citation>
    <scope>IDENTIFICATION</scope>
</reference>
<keyword evidence="5" id="KW-1185">Reference proteome</keyword>
<feature type="domain" description="Carboxylesterase type B" evidence="4">
    <location>
        <begin position="97"/>
        <end position="601"/>
    </location>
</feature>
<name>A0A914L4R8_MELIC</name>
<dbReference type="WBParaSite" id="Minc3s00260g08840">
    <property type="protein sequence ID" value="Minc3s00260g08840"/>
    <property type="gene ID" value="Minc3s00260g08840"/>
</dbReference>
<dbReference type="PANTHER" id="PTHR43903">
    <property type="entry name" value="NEUROLIGIN"/>
    <property type="match status" value="1"/>
</dbReference>
<keyword evidence="3" id="KW-0472">Membrane</keyword>
<proteinExistence type="inferred from homology"/>
<dbReference type="InterPro" id="IPR002018">
    <property type="entry name" value="CarbesteraseB"/>
</dbReference>
<evidence type="ECO:0000313" key="6">
    <source>
        <dbReference type="WBParaSite" id="Minc3s00260g08840"/>
    </source>
</evidence>
<dbReference type="InterPro" id="IPR029058">
    <property type="entry name" value="AB_hydrolase_fold"/>
</dbReference>
<accession>A0A914L4R8</accession>
<dbReference type="SUPFAM" id="SSF53474">
    <property type="entry name" value="alpha/beta-Hydrolases"/>
    <property type="match status" value="1"/>
</dbReference>
<keyword evidence="3" id="KW-1133">Transmembrane helix</keyword>
<dbReference type="InterPro" id="IPR019819">
    <property type="entry name" value="Carboxylesterase_B_CS"/>
</dbReference>
<dbReference type="Gene3D" id="3.40.50.1820">
    <property type="entry name" value="alpha/beta hydrolase"/>
    <property type="match status" value="1"/>
</dbReference>
<keyword evidence="2" id="KW-0732">Signal</keyword>
<protein>
    <submittedName>
        <fullName evidence="6">Carboxylesterase type B domain-containing protein</fullName>
    </submittedName>
</protein>
<evidence type="ECO:0000256" key="2">
    <source>
        <dbReference type="ARBA" id="ARBA00022729"/>
    </source>
</evidence>
<evidence type="ECO:0000313" key="5">
    <source>
        <dbReference type="Proteomes" id="UP000887563"/>
    </source>
</evidence>
<evidence type="ECO:0000256" key="1">
    <source>
        <dbReference type="ARBA" id="ARBA00005964"/>
    </source>
</evidence>
<dbReference type="Pfam" id="PF00135">
    <property type="entry name" value="COesterase"/>
    <property type="match status" value="1"/>
</dbReference>
<dbReference type="InterPro" id="IPR051093">
    <property type="entry name" value="Neuroligin/BSAL"/>
</dbReference>